<accession>A0A9P6FNT1</accession>
<evidence type="ECO:0000259" key="1">
    <source>
        <dbReference type="PROSITE" id="PS51719"/>
    </source>
</evidence>
<gene>
    <name evidence="2" type="primary">SPN4</name>
    <name evidence="2" type="ORF">BGW38_005478</name>
</gene>
<dbReference type="AlphaFoldDB" id="A0A9P6FNT1"/>
<feature type="domain" description="Septin-type G" evidence="1">
    <location>
        <begin position="26"/>
        <end position="79"/>
    </location>
</feature>
<dbReference type="Gene3D" id="3.40.50.300">
    <property type="entry name" value="P-loop containing nucleotide triphosphate hydrolases"/>
    <property type="match status" value="1"/>
</dbReference>
<evidence type="ECO:0000313" key="3">
    <source>
        <dbReference type="Proteomes" id="UP000780801"/>
    </source>
</evidence>
<dbReference type="PROSITE" id="PS51719">
    <property type="entry name" value="G_SEPTIN"/>
    <property type="match status" value="1"/>
</dbReference>
<comment type="caution">
    <text evidence="2">The sequence shown here is derived from an EMBL/GenBank/DDBJ whole genome shotgun (WGS) entry which is preliminary data.</text>
</comment>
<reference evidence="2" key="1">
    <citation type="journal article" date="2020" name="Fungal Divers.">
        <title>Resolving the Mortierellaceae phylogeny through synthesis of multi-gene phylogenetics and phylogenomics.</title>
        <authorList>
            <person name="Vandepol N."/>
            <person name="Liber J."/>
            <person name="Desiro A."/>
            <person name="Na H."/>
            <person name="Kennedy M."/>
            <person name="Barry K."/>
            <person name="Grigoriev I.V."/>
            <person name="Miller A.N."/>
            <person name="O'Donnell K."/>
            <person name="Stajich J.E."/>
            <person name="Bonito G."/>
        </authorList>
    </citation>
    <scope>NUCLEOTIDE SEQUENCE</scope>
    <source>
        <strain evidence="2">KOD1015</strain>
    </source>
</reference>
<dbReference type="Proteomes" id="UP000780801">
    <property type="component" value="Unassembled WGS sequence"/>
</dbReference>
<dbReference type="Pfam" id="PF00735">
    <property type="entry name" value="Septin"/>
    <property type="match status" value="1"/>
</dbReference>
<name>A0A9P6FNT1_9FUNG</name>
<organism evidence="2 3">
    <name type="scientific">Lunasporangiospora selenospora</name>
    <dbReference type="NCBI Taxonomy" id="979761"/>
    <lineage>
        <taxon>Eukaryota</taxon>
        <taxon>Fungi</taxon>
        <taxon>Fungi incertae sedis</taxon>
        <taxon>Mucoromycota</taxon>
        <taxon>Mortierellomycotina</taxon>
        <taxon>Mortierellomycetes</taxon>
        <taxon>Mortierellales</taxon>
        <taxon>Mortierellaceae</taxon>
        <taxon>Lunasporangiospora</taxon>
    </lineage>
</organism>
<dbReference type="EMBL" id="JAABOA010003474">
    <property type="protein sequence ID" value="KAF9578629.1"/>
    <property type="molecule type" value="Genomic_DNA"/>
</dbReference>
<proteinExistence type="predicted"/>
<dbReference type="OrthoDB" id="416553at2759"/>
<dbReference type="InterPro" id="IPR027417">
    <property type="entry name" value="P-loop_NTPase"/>
</dbReference>
<dbReference type="PANTHER" id="PTHR18884">
    <property type="entry name" value="SEPTIN"/>
    <property type="match status" value="1"/>
</dbReference>
<evidence type="ECO:0000313" key="2">
    <source>
        <dbReference type="EMBL" id="KAF9578629.1"/>
    </source>
</evidence>
<feature type="non-terminal residue" evidence="2">
    <location>
        <position position="1"/>
    </location>
</feature>
<sequence>MTTPQVGAGIGIANLPNQRHKIVAKRGANFTLMVCGESGLGKTTFINTLFTTSIKTLKNQKRRFNKSVEKTVEIEIIRA</sequence>
<protein>
    <submittedName>
        <fullName evidence="2">Septin spn4</fullName>
    </submittedName>
</protein>
<keyword evidence="3" id="KW-1185">Reference proteome</keyword>
<dbReference type="InterPro" id="IPR030379">
    <property type="entry name" value="G_SEPTIN_dom"/>
</dbReference>
<dbReference type="SUPFAM" id="SSF52540">
    <property type="entry name" value="P-loop containing nucleoside triphosphate hydrolases"/>
    <property type="match status" value="1"/>
</dbReference>
<dbReference type="GO" id="GO:0005525">
    <property type="term" value="F:GTP binding"/>
    <property type="evidence" value="ECO:0007669"/>
    <property type="project" value="InterPro"/>
</dbReference>